<dbReference type="EMBL" id="BMHA01000014">
    <property type="protein sequence ID" value="GGI09251.1"/>
    <property type="molecule type" value="Genomic_DNA"/>
</dbReference>
<accession>A0A8J3EVI8</accession>
<dbReference type="Gene3D" id="1.10.260.40">
    <property type="entry name" value="lambda repressor-like DNA-binding domains"/>
    <property type="match status" value="1"/>
</dbReference>
<evidence type="ECO:0000313" key="3">
    <source>
        <dbReference type="Proteomes" id="UP000650511"/>
    </source>
</evidence>
<dbReference type="SUPFAM" id="SSF47413">
    <property type="entry name" value="lambda repressor-like DNA-binding domains"/>
    <property type="match status" value="1"/>
</dbReference>
<dbReference type="InterPro" id="IPR010982">
    <property type="entry name" value="Lambda_DNA-bd_dom_sf"/>
</dbReference>
<dbReference type="Proteomes" id="UP000650511">
    <property type="component" value="Unassembled WGS sequence"/>
</dbReference>
<dbReference type="Gene3D" id="1.10.10.1930">
    <property type="match status" value="1"/>
</dbReference>
<dbReference type="Pfam" id="PF01381">
    <property type="entry name" value="HTH_3"/>
    <property type="match status" value="1"/>
</dbReference>
<dbReference type="CDD" id="cd00093">
    <property type="entry name" value="HTH_XRE"/>
    <property type="match status" value="1"/>
</dbReference>
<organism evidence="2 3">
    <name type="scientific">Egicoccus halophilus</name>
    <dbReference type="NCBI Taxonomy" id="1670830"/>
    <lineage>
        <taxon>Bacteria</taxon>
        <taxon>Bacillati</taxon>
        <taxon>Actinomycetota</taxon>
        <taxon>Nitriliruptoria</taxon>
        <taxon>Egicoccales</taxon>
        <taxon>Egicoccaceae</taxon>
        <taxon>Egicoccus</taxon>
    </lineage>
</organism>
<comment type="caution">
    <text evidence="2">The sequence shown here is derived from an EMBL/GenBank/DDBJ whole genome shotgun (WGS) entry which is preliminary data.</text>
</comment>
<dbReference type="AlphaFoldDB" id="A0A8J3EVI8"/>
<proteinExistence type="predicted"/>
<dbReference type="InterPro" id="IPR037664">
    <property type="entry name" value="BldD_C"/>
</dbReference>
<name>A0A8J3EVI8_9ACTN</name>
<dbReference type="GO" id="GO:0045892">
    <property type="term" value="P:negative regulation of DNA-templated transcription"/>
    <property type="evidence" value="ECO:0007669"/>
    <property type="project" value="InterPro"/>
</dbReference>
<evidence type="ECO:0000313" key="2">
    <source>
        <dbReference type="EMBL" id="GGI09251.1"/>
    </source>
</evidence>
<dbReference type="SMART" id="SM00530">
    <property type="entry name" value="HTH_XRE"/>
    <property type="match status" value="1"/>
</dbReference>
<feature type="domain" description="HTH cro/C1-type" evidence="1">
    <location>
        <begin position="27"/>
        <end position="83"/>
    </location>
</feature>
<dbReference type="PROSITE" id="PS50943">
    <property type="entry name" value="HTH_CROC1"/>
    <property type="match status" value="1"/>
</dbReference>
<dbReference type="InterPro" id="IPR001387">
    <property type="entry name" value="Cro/C1-type_HTH"/>
</dbReference>
<gene>
    <name evidence="2" type="ORF">GCM10011354_33150</name>
</gene>
<dbReference type="CDD" id="cd16837">
    <property type="entry name" value="BldD_C_like"/>
    <property type="match status" value="1"/>
</dbReference>
<reference evidence="2" key="1">
    <citation type="journal article" date="2014" name="Int. J. Syst. Evol. Microbiol.">
        <title>Complete genome sequence of Corynebacterium casei LMG S-19264T (=DSM 44701T), isolated from a smear-ripened cheese.</title>
        <authorList>
            <consortium name="US DOE Joint Genome Institute (JGI-PGF)"/>
            <person name="Walter F."/>
            <person name="Albersmeier A."/>
            <person name="Kalinowski J."/>
            <person name="Ruckert C."/>
        </authorList>
    </citation>
    <scope>NUCLEOTIDE SEQUENCE</scope>
    <source>
        <strain evidence="2">CGMCC 1.14988</strain>
    </source>
</reference>
<dbReference type="Pfam" id="PF21179">
    <property type="entry name" value="BldD-like_C"/>
    <property type="match status" value="1"/>
</dbReference>
<keyword evidence="3" id="KW-1185">Reference proteome</keyword>
<sequence length="169" mass="18612">MGMAMSGTVNAAPTLDDPYAVALGERLRRVRQQQHLSLHDVEARSNGDLKASVLGAYERGERAVSITRLHAMAQFFRVPVAELLPEPVSERRPGVVESEHVVLDLVALERQREREALLARYVDSIKSRRGDYNGQVLTVRAADLDTLAAVMDTTPVALRSRLSTAGIVR</sequence>
<dbReference type="InterPro" id="IPR038099">
    <property type="entry name" value="BldD-like_C_sf"/>
</dbReference>
<protein>
    <submittedName>
        <fullName evidence="2">Transcriptional regulator</fullName>
    </submittedName>
</protein>
<evidence type="ECO:0000259" key="1">
    <source>
        <dbReference type="PROSITE" id="PS50943"/>
    </source>
</evidence>
<dbReference type="GO" id="GO:0003677">
    <property type="term" value="F:DNA binding"/>
    <property type="evidence" value="ECO:0007669"/>
    <property type="project" value="InterPro"/>
</dbReference>
<reference evidence="2" key="2">
    <citation type="submission" date="2020-09" db="EMBL/GenBank/DDBJ databases">
        <authorList>
            <person name="Sun Q."/>
            <person name="Zhou Y."/>
        </authorList>
    </citation>
    <scope>NUCLEOTIDE SEQUENCE</scope>
    <source>
        <strain evidence="2">CGMCC 1.14988</strain>
    </source>
</reference>